<feature type="coiled-coil region" evidence="1">
    <location>
        <begin position="179"/>
        <end position="206"/>
    </location>
</feature>
<dbReference type="EMBL" id="SOZI01000071">
    <property type="protein sequence ID" value="TNY20292.1"/>
    <property type="molecule type" value="Genomic_DNA"/>
</dbReference>
<evidence type="ECO:0000256" key="2">
    <source>
        <dbReference type="SAM" id="MobiDB-lite"/>
    </source>
</evidence>
<organism evidence="3 4">
    <name type="scientific">Rhodotorula diobovata</name>
    <dbReference type="NCBI Taxonomy" id="5288"/>
    <lineage>
        <taxon>Eukaryota</taxon>
        <taxon>Fungi</taxon>
        <taxon>Dikarya</taxon>
        <taxon>Basidiomycota</taxon>
        <taxon>Pucciniomycotina</taxon>
        <taxon>Microbotryomycetes</taxon>
        <taxon>Sporidiobolales</taxon>
        <taxon>Sporidiobolaceae</taxon>
        <taxon>Rhodotorula</taxon>
    </lineage>
</organism>
<evidence type="ECO:0000313" key="4">
    <source>
        <dbReference type="Proteomes" id="UP000311382"/>
    </source>
</evidence>
<keyword evidence="1" id="KW-0175">Coiled coil</keyword>
<name>A0A5C5FVR2_9BASI</name>
<feature type="region of interest" description="Disordered" evidence="2">
    <location>
        <begin position="212"/>
        <end position="272"/>
    </location>
</feature>
<evidence type="ECO:0000256" key="1">
    <source>
        <dbReference type="SAM" id="Coils"/>
    </source>
</evidence>
<comment type="caution">
    <text evidence="3">The sequence shown here is derived from an EMBL/GenBank/DDBJ whole genome shotgun (WGS) entry which is preliminary data.</text>
</comment>
<evidence type="ECO:0000313" key="3">
    <source>
        <dbReference type="EMBL" id="TNY20292.1"/>
    </source>
</evidence>
<sequence>MNEPLQEGGFSPAVRLTTREKSKPRTDKAQLIQAGRLHGRRENREIDELTAHCATLTRQLEDARAEVESLKASGAAGAGGKKAEKAVQKEMDALAKKVRRLEEDRDAAVAAKDALAAKVSALESSLATDARLVKLNADLDTERTRGASLAGKLRTAQEESAAFSRRLAQIEKGAETTAEMQMNRQKKEYNEKVSKLESMVASLEQVRPHGAFALAQPDLAPPPTGQVPPRRPRQILQDQAGPARGPQRLPRARDAALLEASTGRRGVGQALR</sequence>
<dbReference type="AlphaFoldDB" id="A0A5C5FVR2"/>
<feature type="region of interest" description="Disordered" evidence="2">
    <location>
        <begin position="1"/>
        <end position="39"/>
    </location>
</feature>
<feature type="compositionally biased region" description="Basic and acidic residues" evidence="2">
    <location>
        <begin position="17"/>
        <end position="28"/>
    </location>
</feature>
<protein>
    <submittedName>
        <fullName evidence="3">Uncharacterized protein</fullName>
    </submittedName>
</protein>
<proteinExistence type="predicted"/>
<keyword evidence="4" id="KW-1185">Reference proteome</keyword>
<dbReference type="Gene3D" id="1.10.287.1490">
    <property type="match status" value="1"/>
</dbReference>
<feature type="coiled-coil region" evidence="1">
    <location>
        <begin position="46"/>
        <end position="118"/>
    </location>
</feature>
<accession>A0A5C5FVR2</accession>
<gene>
    <name evidence="3" type="ORF">DMC30DRAFT_264503</name>
</gene>
<dbReference type="Proteomes" id="UP000311382">
    <property type="component" value="Unassembled WGS sequence"/>
</dbReference>
<reference evidence="3 4" key="1">
    <citation type="submission" date="2019-03" db="EMBL/GenBank/DDBJ databases">
        <title>Rhodosporidium diobovatum UCD-FST 08-225 genome sequencing, assembly, and annotation.</title>
        <authorList>
            <person name="Fakankun I.U."/>
            <person name="Fristensky B."/>
            <person name="Levin D.B."/>
        </authorList>
    </citation>
    <scope>NUCLEOTIDE SEQUENCE [LARGE SCALE GENOMIC DNA]</scope>
    <source>
        <strain evidence="3 4">UCD-FST 08-225</strain>
    </source>
</reference>
<dbReference type="STRING" id="5288.A0A5C5FVR2"/>